<dbReference type="GO" id="GO:0016020">
    <property type="term" value="C:membrane"/>
    <property type="evidence" value="ECO:0007669"/>
    <property type="project" value="UniProtKB-SubCell"/>
</dbReference>
<evidence type="ECO:0000256" key="5">
    <source>
        <dbReference type="ARBA" id="ARBA00022989"/>
    </source>
</evidence>
<keyword evidence="3" id="KW-0808">Transferase</keyword>
<feature type="transmembrane region" description="Helical" evidence="8">
    <location>
        <begin position="20"/>
        <end position="38"/>
    </location>
</feature>
<feature type="transmembrane region" description="Helical" evidence="8">
    <location>
        <begin position="416"/>
        <end position="433"/>
    </location>
</feature>
<feature type="transmembrane region" description="Helical" evidence="8">
    <location>
        <begin position="440"/>
        <end position="458"/>
    </location>
</feature>
<keyword evidence="6 8" id="KW-0472">Membrane</keyword>
<keyword evidence="10" id="KW-1185">Reference proteome</keyword>
<feature type="transmembrane region" description="Helical" evidence="8">
    <location>
        <begin position="172"/>
        <end position="194"/>
    </location>
</feature>
<dbReference type="GO" id="GO:0016757">
    <property type="term" value="F:glycosyltransferase activity"/>
    <property type="evidence" value="ECO:0007669"/>
    <property type="project" value="UniProtKB-KW"/>
</dbReference>
<feature type="transmembrane region" description="Helical" evidence="8">
    <location>
        <begin position="349"/>
        <end position="367"/>
    </location>
</feature>
<evidence type="ECO:0000256" key="4">
    <source>
        <dbReference type="ARBA" id="ARBA00022692"/>
    </source>
</evidence>
<gene>
    <name evidence="9" type="ORF">IW245_001436</name>
</gene>
<sequence>MLSLFATAVPAAEHRRCRALGFVGSAAVALGGLAAGALPVRDTLTPVRGLGDLRGYATPGLACTYFGLALLVLAWWWLGTIRPPTRGLLITFAVWAAPLALGPPLFSRDVYSYLAQGRMVGEGIDVYQFGPATLGGPLAAQVPAIWQTTPTPYGPVFLTFATRVSRVADGHIAGGVLGMRAVALLGVAALAVCLPRLARACGVDPSPAVWLGLLNPLVLLHLVAGAHNDAVMLGLLVTGLVVALHRRPALGAVLVTLAALVKAPAALGLLVVAAIWADQLAGRWRWPLALFRAGGTGLATTVIATGVAGTGYGWIGALSTPISATNWSVTSALGRLTGVVLDTHLGVSAWRWIGLGAVGAVGLFVWLRREQLGVVHALGLCLAAMAVLGPALRTWYLLWGLVPIAAAAPTGAVRRWAAGASGVLALAVLPDGFGPDPERLAVALGGALLAVVAAWWWVTGVELAPEPRLHAVGYRLW</sequence>
<feature type="transmembrane region" description="Helical" evidence="8">
    <location>
        <begin position="252"/>
        <end position="277"/>
    </location>
</feature>
<accession>A0A8J7KVF5</accession>
<dbReference type="InterPro" id="IPR049829">
    <property type="entry name" value="MptA/B-like"/>
</dbReference>
<keyword evidence="4 8" id="KW-0812">Transmembrane</keyword>
<comment type="subcellular location">
    <subcellularLocation>
        <location evidence="1">Membrane</location>
        <topology evidence="1">Multi-pass membrane protein</topology>
    </subcellularLocation>
</comment>
<keyword evidence="2" id="KW-0328">Glycosyltransferase</keyword>
<reference evidence="9" key="1">
    <citation type="submission" date="2020-11" db="EMBL/GenBank/DDBJ databases">
        <title>Sequencing the genomes of 1000 actinobacteria strains.</title>
        <authorList>
            <person name="Klenk H.-P."/>
        </authorList>
    </citation>
    <scope>NUCLEOTIDE SEQUENCE</scope>
    <source>
        <strain evidence="9">DSM 45356</strain>
    </source>
</reference>
<proteinExistence type="inferred from homology"/>
<evidence type="ECO:0000313" key="10">
    <source>
        <dbReference type="Proteomes" id="UP000622552"/>
    </source>
</evidence>
<evidence type="ECO:0000256" key="1">
    <source>
        <dbReference type="ARBA" id="ARBA00004141"/>
    </source>
</evidence>
<comment type="similarity">
    <text evidence="7">Belongs to the MptA/B family.</text>
</comment>
<organism evidence="9 10">
    <name type="scientific">Longispora fulva</name>
    <dbReference type="NCBI Taxonomy" id="619741"/>
    <lineage>
        <taxon>Bacteria</taxon>
        <taxon>Bacillati</taxon>
        <taxon>Actinomycetota</taxon>
        <taxon>Actinomycetes</taxon>
        <taxon>Micromonosporales</taxon>
        <taxon>Micromonosporaceae</taxon>
        <taxon>Longispora</taxon>
    </lineage>
</organism>
<evidence type="ECO:0000256" key="3">
    <source>
        <dbReference type="ARBA" id="ARBA00022679"/>
    </source>
</evidence>
<comment type="caution">
    <text evidence="9">The sequence shown here is derived from an EMBL/GenBank/DDBJ whole genome shotgun (WGS) entry which is preliminary data.</text>
</comment>
<evidence type="ECO:0000256" key="6">
    <source>
        <dbReference type="ARBA" id="ARBA00023136"/>
    </source>
</evidence>
<protein>
    <recommendedName>
        <fullName evidence="11">Alpha-1,6-mannosyltransferase</fullName>
    </recommendedName>
</protein>
<dbReference type="RefSeq" id="WP_197002379.1">
    <property type="nucleotide sequence ID" value="NZ_BONS01000003.1"/>
</dbReference>
<feature type="transmembrane region" description="Helical" evidence="8">
    <location>
        <begin position="58"/>
        <end position="78"/>
    </location>
</feature>
<feature type="transmembrane region" description="Helical" evidence="8">
    <location>
        <begin position="87"/>
        <end position="106"/>
    </location>
</feature>
<evidence type="ECO:0008006" key="11">
    <source>
        <dbReference type="Google" id="ProtNLM"/>
    </source>
</evidence>
<dbReference type="Proteomes" id="UP000622552">
    <property type="component" value="Unassembled WGS sequence"/>
</dbReference>
<feature type="transmembrane region" description="Helical" evidence="8">
    <location>
        <begin position="374"/>
        <end position="396"/>
    </location>
</feature>
<dbReference type="EMBL" id="JADOUF010000001">
    <property type="protein sequence ID" value="MBG6135242.1"/>
    <property type="molecule type" value="Genomic_DNA"/>
</dbReference>
<dbReference type="Pfam" id="PF26314">
    <property type="entry name" value="MptA_B_family"/>
    <property type="match status" value="1"/>
</dbReference>
<dbReference type="NCBIfam" id="NF038066">
    <property type="entry name" value="MptB"/>
    <property type="match status" value="1"/>
</dbReference>
<evidence type="ECO:0000256" key="2">
    <source>
        <dbReference type="ARBA" id="ARBA00022676"/>
    </source>
</evidence>
<dbReference type="AlphaFoldDB" id="A0A8J7KVF5"/>
<evidence type="ECO:0000256" key="7">
    <source>
        <dbReference type="ARBA" id="ARBA00043987"/>
    </source>
</evidence>
<evidence type="ECO:0000313" key="9">
    <source>
        <dbReference type="EMBL" id="MBG6135242.1"/>
    </source>
</evidence>
<name>A0A8J7KVF5_9ACTN</name>
<keyword evidence="5 8" id="KW-1133">Transmembrane helix</keyword>
<evidence type="ECO:0000256" key="8">
    <source>
        <dbReference type="SAM" id="Phobius"/>
    </source>
</evidence>
<feature type="transmembrane region" description="Helical" evidence="8">
    <location>
        <begin position="206"/>
        <end position="224"/>
    </location>
</feature>